<dbReference type="AlphaFoldDB" id="A0A7Z2VGR3"/>
<accession>A0A7Z2VGR3</accession>
<proteinExistence type="predicted"/>
<protein>
    <submittedName>
        <fullName evidence="2">Uncharacterized protein</fullName>
    </submittedName>
</protein>
<reference evidence="2 3" key="1">
    <citation type="submission" date="2020-04" db="EMBL/GenBank/DDBJ databases">
        <title>Genome sequencing of novel species.</title>
        <authorList>
            <person name="Heo J."/>
            <person name="Kim S.-J."/>
            <person name="Kim J.-S."/>
            <person name="Hong S.-B."/>
            <person name="Kwon S.-W."/>
        </authorList>
    </citation>
    <scope>NUCLEOTIDE SEQUENCE [LARGE SCALE GENOMIC DNA]</scope>
    <source>
        <strain evidence="2 3">MFER-1</strain>
    </source>
</reference>
<sequence>MLSGTSKRLLTTMFIVAFICMSFASPYHARAASSSNLVIASVIQHPYLTIQVMSQKKRIALRPGMTKVQIDRLLGKPNEVESADFKGYSYGSTPTVLVGYLNGKAASIFATGYETSLNGQYKFGSPWKKVLSKIGQPSLKTDRNGDYVFQMVNGKLKQIYGKAIQDGKGRTDVYTLRFGISPSDNVSGIKVVQAAFTQFMEERYTEPVPNKPTFAEEEITGINDRDDKRISLGMSRKEVEALYGKPDSPLNYSSVVMDSYDSFSVYYREDLVAAILVVPSLDSLVATNKGLSMPTDRKEVLRIYGDPTYNDSLSLNYNFKWIEDRLQSMNMFEATDRNNWQNSIYLLSFIANELNPDRIEYFILSDSEFRFDQFNISKPVQ</sequence>
<gene>
    <name evidence="2" type="ORF">HH215_06765</name>
</gene>
<feature type="chain" id="PRO_5030682149" evidence="1">
    <location>
        <begin position="32"/>
        <end position="381"/>
    </location>
</feature>
<name>A0A7Z2VGR3_9BACL</name>
<dbReference type="Proteomes" id="UP000502248">
    <property type="component" value="Chromosome"/>
</dbReference>
<evidence type="ECO:0000256" key="1">
    <source>
        <dbReference type="SAM" id="SignalP"/>
    </source>
</evidence>
<evidence type="ECO:0000313" key="2">
    <source>
        <dbReference type="EMBL" id="QJD82908.1"/>
    </source>
</evidence>
<dbReference type="KEGG" id="cheb:HH215_06765"/>
<evidence type="ECO:0000313" key="3">
    <source>
        <dbReference type="Proteomes" id="UP000502248"/>
    </source>
</evidence>
<dbReference type="RefSeq" id="WP_169279204.1">
    <property type="nucleotide sequence ID" value="NZ_CP051680.1"/>
</dbReference>
<feature type="signal peptide" evidence="1">
    <location>
        <begin position="1"/>
        <end position="31"/>
    </location>
</feature>
<organism evidence="2 3">
    <name type="scientific">Cohnella herbarum</name>
    <dbReference type="NCBI Taxonomy" id="2728023"/>
    <lineage>
        <taxon>Bacteria</taxon>
        <taxon>Bacillati</taxon>
        <taxon>Bacillota</taxon>
        <taxon>Bacilli</taxon>
        <taxon>Bacillales</taxon>
        <taxon>Paenibacillaceae</taxon>
        <taxon>Cohnella</taxon>
    </lineage>
</organism>
<dbReference type="EMBL" id="CP051680">
    <property type="protein sequence ID" value="QJD82908.1"/>
    <property type="molecule type" value="Genomic_DNA"/>
</dbReference>
<keyword evidence="3" id="KW-1185">Reference proteome</keyword>
<keyword evidence="1" id="KW-0732">Signal</keyword>